<dbReference type="RefSeq" id="WP_248834966.1">
    <property type="nucleotide sequence ID" value="NZ_JAJEQE010000010.1"/>
</dbReference>
<sequence>MAIKELQAYELLREEGLSDIQSVGYLLRHRKSGARIMVIANDDDNKVFHITFRTPPVDSTGVAHILEHCSLCGSEKFPSKDPFVELVKGSLNTFLNAMTYPDKTMYPIASCNDKDFANLMDVYMDAVFHTNIYKKEEIFRQEGWNYHLENPEDEITYNGVVYNEMKGAYSSPEDVLDREILNALYPDTPYGFESGGDPQCIPDLKYEDFLAFHGRYYHPSNAYIYLYGNMDVEERLTWLDQEYLSKYGEKEVDSKISMQKAFDAPHEIYKKYSISTSESEEDNTYLSWNVSVGTSSDVRLVTAMAILEYALLSAPGAPLKQALLDAGIGKDILGSFESGIQQPSLSVVAKNANVGDKEKFLAVIRKVLEEQVKNGIDKKALLAGINSSEFRFREADYGSYPKGLMYGIDIMDSWLYGEGDPFAYVKQLDIYKELRDAVESDYYEKLVQKYLLDNTHVAVVVVAPEKGLTAKLEAETAKKLADFKAGLSEEQVKELVEKTAKLQEFQETPSTQEELEKIPMLTREDITKKCRPICNRELSFGNTKVLWHDVNTNGIAYLTLYFDLSVVRKEDLPYVGLLKNVLGMIDTEHYAYGDLFNEINMQTGGIGTGMVVFPEKDTQKMYPMFTVSARTLYDKIDFVFDVIEEILFTSKLDDEKRLKEIVSEQKSRTQMRLTTAGHSAAATRAMAYFSETAAFSDRSSGIDYYRMLDDLDANFETKKEKLKSKLKELMNVIFRQNAMVFSVTAEEKGLAGLEEKVTGLCEKLSLDKRTPSEETLAYGKLNEGFQTSAKIQYVTRAGNYREAGYDYTGALRILKVIMSYEYLWVNVRVKGGAYGCMSGFGRNGNSYFASYRDPNLRQTNEIYEGVPEYVEHFNIEERDMTKYVIGTISEMDTPLTARAQGARSDAAYFGHVTESDLQKERDQVLYATQEDIRALAPLMRAILAEDCICVLGNEDALEKEKEMFRNLGPL</sequence>
<proteinExistence type="predicted"/>
<dbReference type="Pfam" id="PF05193">
    <property type="entry name" value="Peptidase_M16_C"/>
    <property type="match status" value="1"/>
</dbReference>
<dbReference type="InterPro" id="IPR011765">
    <property type="entry name" value="Pept_M16_N"/>
</dbReference>
<reference evidence="2 3" key="1">
    <citation type="submission" date="2021-10" db="EMBL/GenBank/DDBJ databases">
        <title>Anaerobic single-cell dispensing facilitates the cultivation of human gut bacteria.</title>
        <authorList>
            <person name="Afrizal A."/>
        </authorList>
    </citation>
    <scope>NUCLEOTIDE SEQUENCE [LARGE SCALE GENOMIC DNA]</scope>
    <source>
        <strain evidence="2 3">CLA-AA-H246</strain>
    </source>
</reference>
<dbReference type="InterPro" id="IPR011249">
    <property type="entry name" value="Metalloenz_LuxS/M16"/>
</dbReference>
<accession>A0ABS8EUV4</accession>
<dbReference type="PANTHER" id="PTHR43016:SF13">
    <property type="entry name" value="PRESEQUENCE PROTEASE, MITOCHONDRIAL"/>
    <property type="match status" value="1"/>
</dbReference>
<dbReference type="Pfam" id="PF22516">
    <property type="entry name" value="PreP_C"/>
    <property type="match status" value="1"/>
</dbReference>
<dbReference type="InterPro" id="IPR013578">
    <property type="entry name" value="Peptidase_M16C_assoc"/>
</dbReference>
<keyword evidence="3" id="KW-1185">Reference proteome</keyword>
<evidence type="ECO:0000313" key="3">
    <source>
        <dbReference type="Proteomes" id="UP001299235"/>
    </source>
</evidence>
<organism evidence="2 3">
    <name type="scientific">Hominisplanchenecus faecis</name>
    <dbReference type="NCBI Taxonomy" id="2885351"/>
    <lineage>
        <taxon>Bacteria</taxon>
        <taxon>Bacillati</taxon>
        <taxon>Bacillota</taxon>
        <taxon>Clostridia</taxon>
        <taxon>Lachnospirales</taxon>
        <taxon>Lachnospiraceae</taxon>
        <taxon>Hominisplanchenecus</taxon>
    </lineage>
</organism>
<evidence type="ECO:0000259" key="1">
    <source>
        <dbReference type="SMART" id="SM01264"/>
    </source>
</evidence>
<dbReference type="SMART" id="SM01264">
    <property type="entry name" value="M16C_associated"/>
    <property type="match status" value="1"/>
</dbReference>
<feature type="domain" description="Peptidase M16C associated" evidence="1">
    <location>
        <begin position="462"/>
        <end position="711"/>
    </location>
</feature>
<dbReference type="SUPFAM" id="SSF63411">
    <property type="entry name" value="LuxS/MPP-like metallohydrolase"/>
    <property type="match status" value="4"/>
</dbReference>
<dbReference type="Gene3D" id="3.30.830.10">
    <property type="entry name" value="Metalloenzyme, LuxS/M16 peptidase-like"/>
    <property type="match status" value="4"/>
</dbReference>
<gene>
    <name evidence="2" type="ORF">LKD42_04720</name>
</gene>
<dbReference type="PANTHER" id="PTHR43016">
    <property type="entry name" value="PRESEQUENCE PROTEASE"/>
    <property type="match status" value="1"/>
</dbReference>
<dbReference type="InterPro" id="IPR055130">
    <property type="entry name" value="PreP_C"/>
</dbReference>
<dbReference type="EMBL" id="JAJEQE010000010">
    <property type="protein sequence ID" value="MCC2148559.1"/>
    <property type="molecule type" value="Genomic_DNA"/>
</dbReference>
<dbReference type="Proteomes" id="UP001299235">
    <property type="component" value="Unassembled WGS sequence"/>
</dbReference>
<protein>
    <submittedName>
        <fullName evidence="2">Insulinase family protein</fullName>
    </submittedName>
</protein>
<comment type="caution">
    <text evidence="2">The sequence shown here is derived from an EMBL/GenBank/DDBJ whole genome shotgun (WGS) entry which is preliminary data.</text>
</comment>
<dbReference type="Pfam" id="PF00675">
    <property type="entry name" value="Peptidase_M16"/>
    <property type="match status" value="1"/>
</dbReference>
<dbReference type="Pfam" id="PF08367">
    <property type="entry name" value="M16C_assoc"/>
    <property type="match status" value="1"/>
</dbReference>
<name>A0ABS8EUV4_9FIRM</name>
<dbReference type="InterPro" id="IPR007863">
    <property type="entry name" value="Peptidase_M16_C"/>
</dbReference>
<evidence type="ECO:0000313" key="2">
    <source>
        <dbReference type="EMBL" id="MCC2148559.1"/>
    </source>
</evidence>